<dbReference type="FunFam" id="3.20.20.70:FF:000024">
    <property type="entry name" value="Indole-3-glycerol phosphate synthase"/>
    <property type="match status" value="1"/>
</dbReference>
<comment type="pathway">
    <text evidence="2 9">Amino-acid biosynthesis; L-tryptophan biosynthesis; L-tryptophan from chorismate: step 4/5.</text>
</comment>
<name>A0A323TL93_9BACI</name>
<dbReference type="PANTHER" id="PTHR22854">
    <property type="entry name" value="TRYPTOPHAN BIOSYNTHESIS PROTEIN"/>
    <property type="match status" value="1"/>
</dbReference>
<keyword evidence="12" id="KW-1185">Reference proteome</keyword>
<dbReference type="SUPFAM" id="SSF51366">
    <property type="entry name" value="Ribulose-phoshate binding barrel"/>
    <property type="match status" value="1"/>
</dbReference>
<dbReference type="Proteomes" id="UP000248214">
    <property type="component" value="Unassembled WGS sequence"/>
</dbReference>
<dbReference type="PROSITE" id="PS00614">
    <property type="entry name" value="IGPS"/>
    <property type="match status" value="1"/>
</dbReference>
<evidence type="ECO:0000313" key="11">
    <source>
        <dbReference type="EMBL" id="PYZ94517.1"/>
    </source>
</evidence>
<dbReference type="EC" id="4.1.1.48" evidence="9"/>
<feature type="domain" description="Indole-3-glycerol phosphate synthase" evidence="10">
    <location>
        <begin position="5"/>
        <end position="250"/>
    </location>
</feature>
<keyword evidence="7 9" id="KW-0057">Aromatic amino acid biosynthesis</keyword>
<dbReference type="CDD" id="cd00331">
    <property type="entry name" value="IGPS"/>
    <property type="match status" value="1"/>
</dbReference>
<dbReference type="InterPro" id="IPR001468">
    <property type="entry name" value="Indole-3-GlycerolPSynthase_CS"/>
</dbReference>
<reference evidence="11 12" key="1">
    <citation type="submission" date="2017-10" db="EMBL/GenBank/DDBJ databases">
        <title>Bacillus sp. nov., a halophilic bacterium isolated from a Keqin Lake.</title>
        <authorList>
            <person name="Wang H."/>
        </authorList>
    </citation>
    <scope>NUCLEOTIDE SEQUENCE [LARGE SCALE GENOMIC DNA]</scope>
    <source>
        <strain evidence="11 12">KQ-12</strain>
    </source>
</reference>
<keyword evidence="6 9" id="KW-0822">Tryptophan biosynthesis</keyword>
<comment type="similarity">
    <text evidence="3 9">Belongs to the TrpC family.</text>
</comment>
<protein>
    <recommendedName>
        <fullName evidence="9">Indole-3-glycerol phosphate synthase</fullName>
        <shortName evidence="9">IGPS</shortName>
        <ecNumber evidence="9">4.1.1.48</ecNumber>
    </recommendedName>
</protein>
<evidence type="ECO:0000256" key="9">
    <source>
        <dbReference type="HAMAP-Rule" id="MF_00134"/>
    </source>
</evidence>
<evidence type="ECO:0000256" key="7">
    <source>
        <dbReference type="ARBA" id="ARBA00023141"/>
    </source>
</evidence>
<evidence type="ECO:0000256" key="2">
    <source>
        <dbReference type="ARBA" id="ARBA00004696"/>
    </source>
</evidence>
<dbReference type="GO" id="GO:0000162">
    <property type="term" value="P:L-tryptophan biosynthetic process"/>
    <property type="evidence" value="ECO:0007669"/>
    <property type="project" value="UniProtKB-UniRule"/>
</dbReference>
<dbReference type="InterPro" id="IPR013798">
    <property type="entry name" value="Indole-3-glycerol_P_synth_dom"/>
</dbReference>
<evidence type="ECO:0000256" key="8">
    <source>
        <dbReference type="ARBA" id="ARBA00023239"/>
    </source>
</evidence>
<proteinExistence type="inferred from homology"/>
<dbReference type="InterPro" id="IPR013785">
    <property type="entry name" value="Aldolase_TIM"/>
</dbReference>
<evidence type="ECO:0000259" key="10">
    <source>
        <dbReference type="Pfam" id="PF00218"/>
    </source>
</evidence>
<dbReference type="EMBL" id="PDOD01000001">
    <property type="protein sequence ID" value="PYZ94517.1"/>
    <property type="molecule type" value="Genomic_DNA"/>
</dbReference>
<dbReference type="PANTHER" id="PTHR22854:SF2">
    <property type="entry name" value="INDOLE-3-GLYCEROL-PHOSPHATE SYNTHASE"/>
    <property type="match status" value="1"/>
</dbReference>
<evidence type="ECO:0000256" key="4">
    <source>
        <dbReference type="ARBA" id="ARBA00022605"/>
    </source>
</evidence>
<keyword evidence="8 9" id="KW-0456">Lyase</keyword>
<dbReference type="Gene3D" id="3.20.20.70">
    <property type="entry name" value="Aldolase class I"/>
    <property type="match status" value="1"/>
</dbReference>
<evidence type="ECO:0000313" key="12">
    <source>
        <dbReference type="Proteomes" id="UP000248214"/>
    </source>
</evidence>
<dbReference type="GO" id="GO:0004425">
    <property type="term" value="F:indole-3-glycerol-phosphate synthase activity"/>
    <property type="evidence" value="ECO:0007669"/>
    <property type="project" value="UniProtKB-UniRule"/>
</dbReference>
<sequence>MTILDRIVEKKKEELNSLLIPSERQVDKRKISLSESIAKAVHPLGVIAEVKKASPSKGILTTDFRPVSIAKSYEELQVAGISVLTDEEFFQGHPLFLTDIKKEVNIPILRKDFIIHDKQVTYSDRIGADAILLIAAILDGTQLAELHQQAVELGLDVLVEVHDEQELEKVLTHVTPAMIGVNNRDLSTFETDLATTERLNALIPDDVQLISESGIHSNKDVNFLRQAKVDGLLVGEGFMKSHNKKAFLDSLFRTEDCK</sequence>
<evidence type="ECO:0000256" key="5">
    <source>
        <dbReference type="ARBA" id="ARBA00022793"/>
    </source>
</evidence>
<dbReference type="InterPro" id="IPR011060">
    <property type="entry name" value="RibuloseP-bd_barrel"/>
</dbReference>
<dbReference type="HAMAP" id="MF_00134_B">
    <property type="entry name" value="IGPS_B"/>
    <property type="match status" value="1"/>
</dbReference>
<dbReference type="InterPro" id="IPR045186">
    <property type="entry name" value="Indole-3-glycerol_P_synth"/>
</dbReference>
<accession>A0A323TL93</accession>
<evidence type="ECO:0000256" key="3">
    <source>
        <dbReference type="ARBA" id="ARBA00008737"/>
    </source>
</evidence>
<dbReference type="NCBIfam" id="NF001377">
    <property type="entry name" value="PRK00278.2-4"/>
    <property type="match status" value="1"/>
</dbReference>
<dbReference type="RefSeq" id="WP_110608150.1">
    <property type="nucleotide sequence ID" value="NZ_PDOD01000001.1"/>
</dbReference>
<organism evidence="11 12">
    <name type="scientific">Salipaludibacillus keqinensis</name>
    <dbReference type="NCBI Taxonomy" id="2045207"/>
    <lineage>
        <taxon>Bacteria</taxon>
        <taxon>Bacillati</taxon>
        <taxon>Bacillota</taxon>
        <taxon>Bacilli</taxon>
        <taxon>Bacillales</taxon>
        <taxon>Bacillaceae</taxon>
    </lineage>
</organism>
<dbReference type="GO" id="GO:0004640">
    <property type="term" value="F:phosphoribosylanthranilate isomerase activity"/>
    <property type="evidence" value="ECO:0007669"/>
    <property type="project" value="TreeGrafter"/>
</dbReference>
<evidence type="ECO:0000256" key="1">
    <source>
        <dbReference type="ARBA" id="ARBA00001633"/>
    </source>
</evidence>
<keyword evidence="4 9" id="KW-0028">Amino-acid biosynthesis</keyword>
<dbReference type="Pfam" id="PF00218">
    <property type="entry name" value="IGPS"/>
    <property type="match status" value="1"/>
</dbReference>
<evidence type="ECO:0000256" key="6">
    <source>
        <dbReference type="ARBA" id="ARBA00022822"/>
    </source>
</evidence>
<dbReference type="AlphaFoldDB" id="A0A323TL93"/>
<dbReference type="UniPathway" id="UPA00035">
    <property type="reaction ID" value="UER00043"/>
</dbReference>
<comment type="catalytic activity">
    <reaction evidence="1 9">
        <text>1-(2-carboxyphenylamino)-1-deoxy-D-ribulose 5-phosphate + H(+) = (1S,2R)-1-C-(indol-3-yl)glycerol 3-phosphate + CO2 + H2O</text>
        <dbReference type="Rhea" id="RHEA:23476"/>
        <dbReference type="ChEBI" id="CHEBI:15377"/>
        <dbReference type="ChEBI" id="CHEBI:15378"/>
        <dbReference type="ChEBI" id="CHEBI:16526"/>
        <dbReference type="ChEBI" id="CHEBI:58613"/>
        <dbReference type="ChEBI" id="CHEBI:58866"/>
        <dbReference type="EC" id="4.1.1.48"/>
    </reaction>
</comment>
<comment type="caution">
    <text evidence="11">The sequence shown here is derived from an EMBL/GenBank/DDBJ whole genome shotgun (WGS) entry which is preliminary data.</text>
</comment>
<dbReference type="OrthoDB" id="9804217at2"/>
<gene>
    <name evidence="9" type="primary">trpC</name>
    <name evidence="11" type="ORF">CR194_03005</name>
</gene>
<keyword evidence="5 9" id="KW-0210">Decarboxylase</keyword>